<evidence type="ECO:0000259" key="6">
    <source>
        <dbReference type="Pfam" id="PF04542"/>
    </source>
</evidence>
<dbReference type="InterPro" id="IPR036388">
    <property type="entry name" value="WH-like_DNA-bd_sf"/>
</dbReference>
<name>A0A395VA16_9FIRM</name>
<evidence type="ECO:0000256" key="3">
    <source>
        <dbReference type="ARBA" id="ARBA00023082"/>
    </source>
</evidence>
<dbReference type="Proteomes" id="UP000266172">
    <property type="component" value="Unassembled WGS sequence"/>
</dbReference>
<dbReference type="NCBIfam" id="TIGR02937">
    <property type="entry name" value="sigma70-ECF"/>
    <property type="match status" value="1"/>
</dbReference>
<feature type="domain" description="RNA polymerase sigma-70 region 4" evidence="7">
    <location>
        <begin position="129"/>
        <end position="177"/>
    </location>
</feature>
<keyword evidence="5" id="KW-0804">Transcription</keyword>
<dbReference type="InterPro" id="IPR013324">
    <property type="entry name" value="RNA_pol_sigma_r3/r4-like"/>
</dbReference>
<dbReference type="InterPro" id="IPR013325">
    <property type="entry name" value="RNA_pol_sigma_r2"/>
</dbReference>
<evidence type="ECO:0000313" key="8">
    <source>
        <dbReference type="EMBL" id="RGS42151.1"/>
    </source>
</evidence>
<dbReference type="Gene3D" id="1.10.10.10">
    <property type="entry name" value="Winged helix-like DNA-binding domain superfamily/Winged helix DNA-binding domain"/>
    <property type="match status" value="1"/>
</dbReference>
<evidence type="ECO:0000259" key="7">
    <source>
        <dbReference type="Pfam" id="PF04545"/>
    </source>
</evidence>
<protein>
    <submittedName>
        <fullName evidence="8">Sigma-70 family RNA polymerase sigma factor</fullName>
    </submittedName>
</protein>
<dbReference type="AlphaFoldDB" id="A0A395VA16"/>
<keyword evidence="3" id="KW-0731">Sigma factor</keyword>
<proteinExistence type="inferred from homology"/>
<evidence type="ECO:0000256" key="4">
    <source>
        <dbReference type="ARBA" id="ARBA00023125"/>
    </source>
</evidence>
<feature type="domain" description="RNA polymerase sigma-70 region 2" evidence="6">
    <location>
        <begin position="24"/>
        <end position="83"/>
    </location>
</feature>
<evidence type="ECO:0000256" key="2">
    <source>
        <dbReference type="ARBA" id="ARBA00023015"/>
    </source>
</evidence>
<dbReference type="SUPFAM" id="SSF88946">
    <property type="entry name" value="Sigma2 domain of RNA polymerase sigma factors"/>
    <property type="match status" value="1"/>
</dbReference>
<dbReference type="InterPro" id="IPR014284">
    <property type="entry name" value="RNA_pol_sigma-70_dom"/>
</dbReference>
<keyword evidence="4" id="KW-0238">DNA-binding</keyword>
<dbReference type="InterPro" id="IPR039425">
    <property type="entry name" value="RNA_pol_sigma-70-like"/>
</dbReference>
<dbReference type="PANTHER" id="PTHR43133">
    <property type="entry name" value="RNA POLYMERASE ECF-TYPE SIGMA FACTO"/>
    <property type="match status" value="1"/>
</dbReference>
<dbReference type="Pfam" id="PF04545">
    <property type="entry name" value="Sigma70_r4"/>
    <property type="match status" value="1"/>
</dbReference>
<dbReference type="PANTHER" id="PTHR43133:SF8">
    <property type="entry name" value="RNA POLYMERASE SIGMA FACTOR HI_1459-RELATED"/>
    <property type="match status" value="1"/>
</dbReference>
<accession>A0A395VA16</accession>
<organism evidence="8 9">
    <name type="scientific">Roseburia hominis</name>
    <dbReference type="NCBI Taxonomy" id="301301"/>
    <lineage>
        <taxon>Bacteria</taxon>
        <taxon>Bacillati</taxon>
        <taxon>Bacillota</taxon>
        <taxon>Clostridia</taxon>
        <taxon>Lachnospirales</taxon>
        <taxon>Lachnospiraceae</taxon>
        <taxon>Roseburia</taxon>
    </lineage>
</organism>
<dbReference type="SUPFAM" id="SSF88659">
    <property type="entry name" value="Sigma3 and sigma4 domains of RNA polymerase sigma factors"/>
    <property type="match status" value="1"/>
</dbReference>
<evidence type="ECO:0000256" key="5">
    <source>
        <dbReference type="ARBA" id="ARBA00023163"/>
    </source>
</evidence>
<dbReference type="InterPro" id="IPR007630">
    <property type="entry name" value="RNA_pol_sigma70_r4"/>
</dbReference>
<gene>
    <name evidence="8" type="ORF">DWX93_02110</name>
</gene>
<dbReference type="EMBL" id="QRVL01000001">
    <property type="protein sequence ID" value="RGS42151.1"/>
    <property type="molecule type" value="Genomic_DNA"/>
</dbReference>
<dbReference type="RefSeq" id="WP_118096477.1">
    <property type="nucleotide sequence ID" value="NZ_CATWOB010000001.1"/>
</dbReference>
<dbReference type="GO" id="GO:0006352">
    <property type="term" value="P:DNA-templated transcription initiation"/>
    <property type="evidence" value="ECO:0007669"/>
    <property type="project" value="InterPro"/>
</dbReference>
<reference evidence="8 9" key="1">
    <citation type="submission" date="2018-08" db="EMBL/GenBank/DDBJ databases">
        <title>A genome reference for cultivated species of the human gut microbiota.</title>
        <authorList>
            <person name="Zou Y."/>
            <person name="Xue W."/>
            <person name="Luo G."/>
        </authorList>
    </citation>
    <scope>NUCLEOTIDE SEQUENCE [LARGE SCALE GENOMIC DNA]</scope>
    <source>
        <strain evidence="8 9">AF22-12AC</strain>
    </source>
</reference>
<evidence type="ECO:0000313" key="9">
    <source>
        <dbReference type="Proteomes" id="UP000266172"/>
    </source>
</evidence>
<comment type="similarity">
    <text evidence="1">Belongs to the sigma-70 factor family. ECF subfamily.</text>
</comment>
<keyword evidence="2" id="KW-0805">Transcription regulation</keyword>
<sequence length="186" mass="21338">MNDKDIIQLYLNRDQRALSATAKKYGKYCTSIAKNILGNNEDAEECVNDTYLSTWNSIPPTIPTILSAFLGKITRNLAFNKYKHNHVMKRGNGEIAVVLDELAECVSGVDDVEQEIDRRELVATINSFLETLPPKKRNIFICRYWYSDSVSSIARRYEMTESNVSVTLNRLRSKLKEYLSERGYVL</sequence>
<dbReference type="GO" id="GO:0003677">
    <property type="term" value="F:DNA binding"/>
    <property type="evidence" value="ECO:0007669"/>
    <property type="project" value="UniProtKB-KW"/>
</dbReference>
<dbReference type="InterPro" id="IPR007627">
    <property type="entry name" value="RNA_pol_sigma70_r2"/>
</dbReference>
<dbReference type="Gene3D" id="1.10.1740.10">
    <property type="match status" value="1"/>
</dbReference>
<dbReference type="GO" id="GO:0016987">
    <property type="term" value="F:sigma factor activity"/>
    <property type="evidence" value="ECO:0007669"/>
    <property type="project" value="UniProtKB-KW"/>
</dbReference>
<comment type="caution">
    <text evidence="8">The sequence shown here is derived from an EMBL/GenBank/DDBJ whole genome shotgun (WGS) entry which is preliminary data.</text>
</comment>
<dbReference type="Pfam" id="PF04542">
    <property type="entry name" value="Sigma70_r2"/>
    <property type="match status" value="1"/>
</dbReference>
<evidence type="ECO:0000256" key="1">
    <source>
        <dbReference type="ARBA" id="ARBA00010641"/>
    </source>
</evidence>